<proteinExistence type="predicted"/>
<dbReference type="InterPro" id="IPR004027">
    <property type="entry name" value="SEC_C_motif"/>
</dbReference>
<dbReference type="Pfam" id="PF02810">
    <property type="entry name" value="SEC-C"/>
    <property type="match status" value="1"/>
</dbReference>
<comment type="caution">
    <text evidence="1">The sequence shown here is derived from an EMBL/GenBank/DDBJ whole genome shotgun (WGS) entry which is preliminary data.</text>
</comment>
<sequence length="113" mass="12579">MSDKFFFKGRQDARLDHTNHGFNPKANQKLGTKKYPLTLQVTSVESQQEVQALVDEANLVANITINNANDAVESIEELTTILSISKPITFEQLPKRNDPCHCGSGIKFKKCCA</sequence>
<dbReference type="Proteomes" id="UP001257914">
    <property type="component" value="Unassembled WGS sequence"/>
</dbReference>
<dbReference type="SUPFAM" id="SSF103642">
    <property type="entry name" value="Sec-C motif"/>
    <property type="match status" value="1"/>
</dbReference>
<name>A0ABU3R0B9_9GAMM</name>
<dbReference type="InterPro" id="IPR026368">
    <property type="entry name" value="SWIM_PBPRA1643"/>
</dbReference>
<keyword evidence="2" id="KW-1185">Reference proteome</keyword>
<reference evidence="1 2" key="1">
    <citation type="submission" date="2023-10" db="EMBL/GenBank/DDBJ databases">
        <title>Psychrosphaera aquimaarina strain SW33 isolated from seawater.</title>
        <authorList>
            <person name="Bayburt H."/>
            <person name="Kim J.M."/>
            <person name="Choi B.J."/>
            <person name="Jeon C.O."/>
        </authorList>
    </citation>
    <scope>NUCLEOTIDE SEQUENCE [LARGE SCALE GENOMIC DNA]</scope>
    <source>
        <strain evidence="1 2">KCTC 52743</strain>
    </source>
</reference>
<dbReference type="Gene3D" id="3.10.450.50">
    <property type="match status" value="1"/>
</dbReference>
<dbReference type="EMBL" id="JAWCUA010000007">
    <property type="protein sequence ID" value="MDU0113104.1"/>
    <property type="molecule type" value="Genomic_DNA"/>
</dbReference>
<evidence type="ECO:0000313" key="2">
    <source>
        <dbReference type="Proteomes" id="UP001257914"/>
    </source>
</evidence>
<dbReference type="NCBIfam" id="TIGR04102">
    <property type="entry name" value="SWIM_PBPRA1643"/>
    <property type="match status" value="1"/>
</dbReference>
<evidence type="ECO:0000313" key="1">
    <source>
        <dbReference type="EMBL" id="MDU0113104.1"/>
    </source>
</evidence>
<protein>
    <submittedName>
        <fullName evidence="1">SEC-C metal-binding domain-containing protein</fullName>
    </submittedName>
</protein>
<dbReference type="RefSeq" id="WP_315946714.1">
    <property type="nucleotide sequence ID" value="NZ_JAWCUA010000007.1"/>
</dbReference>
<organism evidence="1 2">
    <name type="scientific">Psychrosphaera aquimarina</name>
    <dbReference type="NCBI Taxonomy" id="2044854"/>
    <lineage>
        <taxon>Bacteria</taxon>
        <taxon>Pseudomonadati</taxon>
        <taxon>Pseudomonadota</taxon>
        <taxon>Gammaproteobacteria</taxon>
        <taxon>Alteromonadales</taxon>
        <taxon>Pseudoalteromonadaceae</taxon>
        <taxon>Psychrosphaera</taxon>
    </lineage>
</organism>
<accession>A0ABU3R0B9</accession>
<gene>
    <name evidence="1" type="ORF">RT723_08855</name>
</gene>